<evidence type="ECO:0000313" key="2">
    <source>
        <dbReference type="Proteomes" id="UP000199021"/>
    </source>
</evidence>
<protein>
    <submittedName>
        <fullName evidence="1">Uncharacterized protein</fullName>
    </submittedName>
</protein>
<dbReference type="Proteomes" id="UP000199021">
    <property type="component" value="Unassembled WGS sequence"/>
</dbReference>
<gene>
    <name evidence="1" type="ORF">SAMN05444359_12047</name>
</gene>
<accession>A0A1H9KCK3</accession>
<organism evidence="1 2">
    <name type="scientific">Neolewinella agarilytica</name>
    <dbReference type="NCBI Taxonomy" id="478744"/>
    <lineage>
        <taxon>Bacteria</taxon>
        <taxon>Pseudomonadati</taxon>
        <taxon>Bacteroidota</taxon>
        <taxon>Saprospiria</taxon>
        <taxon>Saprospirales</taxon>
        <taxon>Lewinellaceae</taxon>
        <taxon>Neolewinella</taxon>
    </lineage>
</organism>
<name>A0A1H9KCK3_9BACT</name>
<keyword evidence="2" id="KW-1185">Reference proteome</keyword>
<dbReference type="RefSeq" id="WP_262490480.1">
    <property type="nucleotide sequence ID" value="NZ_FOFB01000020.1"/>
</dbReference>
<evidence type="ECO:0000313" key="1">
    <source>
        <dbReference type="EMBL" id="SEQ96851.1"/>
    </source>
</evidence>
<proteinExistence type="predicted"/>
<dbReference type="EMBL" id="FOFB01000020">
    <property type="protein sequence ID" value="SEQ96851.1"/>
    <property type="molecule type" value="Genomic_DNA"/>
</dbReference>
<sequence length="41" mass="4536">MTAVIYSLLITFGLITSPADFDNASAQEQQEMMIVIEDVVM</sequence>
<dbReference type="InParanoid" id="A0A1H9KCK3"/>
<reference evidence="2" key="1">
    <citation type="submission" date="2016-10" db="EMBL/GenBank/DDBJ databases">
        <authorList>
            <person name="Varghese N."/>
            <person name="Submissions S."/>
        </authorList>
    </citation>
    <scope>NUCLEOTIDE SEQUENCE [LARGE SCALE GENOMIC DNA]</scope>
    <source>
        <strain evidence="2">DSM 24740</strain>
    </source>
</reference>
<dbReference type="AlphaFoldDB" id="A0A1H9KCK3"/>